<feature type="domain" description="Pyrrolo-quinoline quinone repeat" evidence="1">
    <location>
        <begin position="274"/>
        <end position="434"/>
    </location>
</feature>
<dbReference type="SUPFAM" id="SSF50998">
    <property type="entry name" value="Quinoprotein alcohol dehydrogenase-like"/>
    <property type="match status" value="1"/>
</dbReference>
<dbReference type="PANTHER" id="PTHR34512">
    <property type="entry name" value="CELL SURFACE PROTEIN"/>
    <property type="match status" value="1"/>
</dbReference>
<gene>
    <name evidence="2" type="ORF">GCM10025789_10000</name>
</gene>
<dbReference type="PANTHER" id="PTHR34512:SF30">
    <property type="entry name" value="OUTER MEMBRANE PROTEIN ASSEMBLY FACTOR BAMB"/>
    <property type="match status" value="1"/>
</dbReference>
<evidence type="ECO:0000259" key="1">
    <source>
        <dbReference type="Pfam" id="PF13360"/>
    </source>
</evidence>
<dbReference type="EMBL" id="BAABLV010000017">
    <property type="protein sequence ID" value="GAA4894682.1"/>
    <property type="molecule type" value="Genomic_DNA"/>
</dbReference>
<protein>
    <recommendedName>
        <fullName evidence="1">Pyrrolo-quinoline quinone repeat domain-containing protein</fullName>
    </recommendedName>
</protein>
<dbReference type="Gene3D" id="2.130.10.10">
    <property type="entry name" value="YVTN repeat-like/Quinoprotein amine dehydrogenase"/>
    <property type="match status" value="1"/>
</dbReference>
<dbReference type="InterPro" id="IPR015943">
    <property type="entry name" value="WD40/YVTN_repeat-like_dom_sf"/>
</dbReference>
<dbReference type="Proteomes" id="UP001501521">
    <property type="component" value="Unassembled WGS sequence"/>
</dbReference>
<organism evidence="2 3">
    <name type="scientific">Tessaracoccus lubricantis</name>
    <dbReference type="NCBI Taxonomy" id="545543"/>
    <lineage>
        <taxon>Bacteria</taxon>
        <taxon>Bacillati</taxon>
        <taxon>Actinomycetota</taxon>
        <taxon>Actinomycetes</taxon>
        <taxon>Propionibacteriales</taxon>
        <taxon>Propionibacteriaceae</taxon>
        <taxon>Tessaracoccus</taxon>
    </lineage>
</organism>
<dbReference type="InterPro" id="IPR011047">
    <property type="entry name" value="Quinoprotein_ADH-like_sf"/>
</dbReference>
<dbReference type="Pfam" id="PF13360">
    <property type="entry name" value="PQQ_2"/>
    <property type="match status" value="1"/>
</dbReference>
<proteinExistence type="predicted"/>
<evidence type="ECO:0000313" key="2">
    <source>
        <dbReference type="EMBL" id="GAA4894682.1"/>
    </source>
</evidence>
<dbReference type="InterPro" id="IPR002372">
    <property type="entry name" value="PQQ_rpt_dom"/>
</dbReference>
<keyword evidence="3" id="KW-1185">Reference proteome</keyword>
<sequence length="456" mass="48029">MLDLDAVALAPPTGRRVPAWTPGRTLIGSLAVVAAFVAVGAVLLRPPPPPEPEVLGMRSGPVEAWRWNVGERNVVAFAPVSGDGMLLAEGNDGGRGSTVALLDAATGSERWRKQIETVPVRSQVADLPGTPWVSVAVEGSHVLLDRETGAEQGRLPASGNTWIASSNQGTLFVGSPDDGALGGGGDRVTAYRSDDLGTPLWSAAIGGASEAVAVDAAPVLETGGYAYFPSASGAESTTHYRYVLDMDDGSSPSWQPFSPAMAVVDGVTIIHEYGWVIALDPQSGEHLWRSDEGQWNVVAGVDVLYLVPDVPNAAVQRVDPHTGEVLWAAPVAEPVWPSLASHDAAVLWGDDPIVVERFQQSGEASIVRFDARTGREIMRLSVETLPDSGAIDVGDEQLLVRLAIAGSDEMPTSVLMGVDPGTGDVLWRREMAEQYVFLAGRRLMGTSDGAEVAVYG</sequence>
<name>A0ABP9F7E7_9ACTN</name>
<evidence type="ECO:0000313" key="3">
    <source>
        <dbReference type="Proteomes" id="UP001501521"/>
    </source>
</evidence>
<comment type="caution">
    <text evidence="2">The sequence shown here is derived from an EMBL/GenBank/DDBJ whole genome shotgun (WGS) entry which is preliminary data.</text>
</comment>
<reference evidence="3" key="1">
    <citation type="journal article" date="2019" name="Int. J. Syst. Evol. Microbiol.">
        <title>The Global Catalogue of Microorganisms (GCM) 10K type strain sequencing project: providing services to taxonomists for standard genome sequencing and annotation.</title>
        <authorList>
            <consortium name="The Broad Institute Genomics Platform"/>
            <consortium name="The Broad Institute Genome Sequencing Center for Infectious Disease"/>
            <person name="Wu L."/>
            <person name="Ma J."/>
        </authorList>
    </citation>
    <scope>NUCLEOTIDE SEQUENCE [LARGE SCALE GENOMIC DNA]</scope>
    <source>
        <strain evidence="3">JCM 19125</strain>
    </source>
</reference>
<accession>A0ABP9F7E7</accession>